<proteinExistence type="predicted"/>
<dbReference type="InterPro" id="IPR036249">
    <property type="entry name" value="Thioredoxin-like_sf"/>
</dbReference>
<sequence length="77" mass="9053">MQIFFYSGVDCHLCDLAKDLLKQQSQYNDLNIEFIDVRQDHQTYHLYGARIPVLKRQDNQAELGWPFDSDALTDFLS</sequence>
<dbReference type="Proteomes" id="UP001500359">
    <property type="component" value="Unassembled WGS sequence"/>
</dbReference>
<reference evidence="2" key="1">
    <citation type="journal article" date="2019" name="Int. J. Syst. Evol. Microbiol.">
        <title>The Global Catalogue of Microorganisms (GCM) 10K type strain sequencing project: providing services to taxonomists for standard genome sequencing and annotation.</title>
        <authorList>
            <consortium name="The Broad Institute Genomics Platform"/>
            <consortium name="The Broad Institute Genome Sequencing Center for Infectious Disease"/>
            <person name="Wu L."/>
            <person name="Ma J."/>
        </authorList>
    </citation>
    <scope>NUCLEOTIDE SEQUENCE [LARGE SCALE GENOMIC DNA]</scope>
    <source>
        <strain evidence="2">JCM 15896</strain>
    </source>
</reference>
<keyword evidence="2" id="KW-1185">Reference proteome</keyword>
<protein>
    <submittedName>
        <fullName evidence="1">Glutaredoxin family protein</fullName>
    </submittedName>
</protein>
<dbReference type="InterPro" id="IPR008554">
    <property type="entry name" value="Glutaredoxin-like"/>
</dbReference>
<organism evidence="1 2">
    <name type="scientific">Aliiglaciecola litoralis</name>
    <dbReference type="NCBI Taxonomy" id="582857"/>
    <lineage>
        <taxon>Bacteria</taxon>
        <taxon>Pseudomonadati</taxon>
        <taxon>Pseudomonadota</taxon>
        <taxon>Gammaproteobacteria</taxon>
        <taxon>Alteromonadales</taxon>
        <taxon>Alteromonadaceae</taxon>
        <taxon>Aliiglaciecola</taxon>
    </lineage>
</organism>
<dbReference type="Gene3D" id="3.40.30.10">
    <property type="entry name" value="Glutaredoxin"/>
    <property type="match status" value="1"/>
</dbReference>
<evidence type="ECO:0000313" key="2">
    <source>
        <dbReference type="Proteomes" id="UP001500359"/>
    </source>
</evidence>
<evidence type="ECO:0000313" key="1">
    <source>
        <dbReference type="EMBL" id="GAA0852034.1"/>
    </source>
</evidence>
<gene>
    <name evidence="1" type="ORF">GCM10009114_00900</name>
</gene>
<dbReference type="SUPFAM" id="SSF52833">
    <property type="entry name" value="Thioredoxin-like"/>
    <property type="match status" value="1"/>
</dbReference>
<accession>A0ABP3WLN3</accession>
<dbReference type="RefSeq" id="WP_343855595.1">
    <property type="nucleotide sequence ID" value="NZ_BAAAFD010000001.1"/>
</dbReference>
<dbReference type="EMBL" id="BAAAFD010000001">
    <property type="protein sequence ID" value="GAA0852034.1"/>
    <property type="molecule type" value="Genomic_DNA"/>
</dbReference>
<comment type="caution">
    <text evidence="1">The sequence shown here is derived from an EMBL/GenBank/DDBJ whole genome shotgun (WGS) entry which is preliminary data.</text>
</comment>
<dbReference type="Pfam" id="PF05768">
    <property type="entry name" value="Glrx-like"/>
    <property type="match status" value="1"/>
</dbReference>
<name>A0ABP3WLN3_9ALTE</name>